<name>A0AAV0TRS5_9STRA</name>
<dbReference type="AlphaFoldDB" id="A0AAV0TRS5"/>
<evidence type="ECO:0000256" key="2">
    <source>
        <dbReference type="SAM" id="SignalP"/>
    </source>
</evidence>
<reference evidence="3" key="1">
    <citation type="submission" date="2022-12" db="EMBL/GenBank/DDBJ databases">
        <authorList>
            <person name="Webb A."/>
        </authorList>
    </citation>
    <scope>NUCLEOTIDE SEQUENCE</scope>
    <source>
        <strain evidence="3">Pd1</strain>
    </source>
</reference>
<dbReference type="EMBL" id="CANTFM010000577">
    <property type="protein sequence ID" value="CAI5725593.1"/>
    <property type="molecule type" value="Genomic_DNA"/>
</dbReference>
<keyword evidence="4" id="KW-1185">Reference proteome</keyword>
<keyword evidence="2" id="KW-0732">Signal</keyword>
<comment type="caution">
    <text evidence="3">The sequence shown here is derived from an EMBL/GenBank/DDBJ whole genome shotgun (WGS) entry which is preliminary data.</text>
</comment>
<feature type="chain" id="PRO_5043494219" evidence="2">
    <location>
        <begin position="25"/>
        <end position="129"/>
    </location>
</feature>
<sequence>MVRYITFVTLLALALMAVTCPVSANPDPADVAAEASIESSPAHLIETEEEATNTKSPVNNVGAISDSISKVTVETAINTSTSNLSPGSSSPDDSASSPGSVPDASASTHVTPSIALASVAAIVIINLFV</sequence>
<evidence type="ECO:0000256" key="1">
    <source>
        <dbReference type="SAM" id="MobiDB-lite"/>
    </source>
</evidence>
<organism evidence="3 4">
    <name type="scientific">Peronospora destructor</name>
    <dbReference type="NCBI Taxonomy" id="86335"/>
    <lineage>
        <taxon>Eukaryota</taxon>
        <taxon>Sar</taxon>
        <taxon>Stramenopiles</taxon>
        <taxon>Oomycota</taxon>
        <taxon>Peronosporomycetes</taxon>
        <taxon>Peronosporales</taxon>
        <taxon>Peronosporaceae</taxon>
        <taxon>Peronospora</taxon>
    </lineage>
</organism>
<evidence type="ECO:0000313" key="3">
    <source>
        <dbReference type="EMBL" id="CAI5725593.1"/>
    </source>
</evidence>
<proteinExistence type="predicted"/>
<feature type="compositionally biased region" description="Low complexity" evidence="1">
    <location>
        <begin position="85"/>
        <end position="107"/>
    </location>
</feature>
<evidence type="ECO:0000313" key="4">
    <source>
        <dbReference type="Proteomes" id="UP001162029"/>
    </source>
</evidence>
<protein>
    <submittedName>
        <fullName evidence="3">Uncharacterized protein</fullName>
    </submittedName>
</protein>
<accession>A0AAV0TRS5</accession>
<feature type="signal peptide" evidence="2">
    <location>
        <begin position="1"/>
        <end position="24"/>
    </location>
</feature>
<dbReference type="Proteomes" id="UP001162029">
    <property type="component" value="Unassembled WGS sequence"/>
</dbReference>
<feature type="region of interest" description="Disordered" evidence="1">
    <location>
        <begin position="79"/>
        <end position="107"/>
    </location>
</feature>
<gene>
    <name evidence="3" type="ORF">PDE001_LOCUS3388</name>
</gene>